<keyword evidence="1" id="KW-0472">Membrane</keyword>
<dbReference type="RefSeq" id="WP_091542509.1">
    <property type="nucleotide sequence ID" value="NZ_FMUS01000010.1"/>
</dbReference>
<keyword evidence="1" id="KW-1133">Transmembrane helix</keyword>
<organism evidence="2 3">
    <name type="scientific">Alkaliphilus peptidifermentans DSM 18978</name>
    <dbReference type="NCBI Taxonomy" id="1120976"/>
    <lineage>
        <taxon>Bacteria</taxon>
        <taxon>Bacillati</taxon>
        <taxon>Bacillota</taxon>
        <taxon>Clostridia</taxon>
        <taxon>Peptostreptococcales</taxon>
        <taxon>Natronincolaceae</taxon>
        <taxon>Alkaliphilus</taxon>
    </lineage>
</organism>
<feature type="transmembrane region" description="Helical" evidence="1">
    <location>
        <begin position="92"/>
        <end position="112"/>
    </location>
</feature>
<gene>
    <name evidence="2" type="ORF">SAMN03080606_01797</name>
</gene>
<dbReference type="OrthoDB" id="2455559at2"/>
<dbReference type="AlphaFoldDB" id="A0A1G5GWR4"/>
<dbReference type="Proteomes" id="UP000198636">
    <property type="component" value="Unassembled WGS sequence"/>
</dbReference>
<sequence>MIYIILTALLIFLTVIEKPIIKKFDIKNQKGFYKPVNKIHQWSEITLIISLIIIIYFISMLRQYFLPIFSTVVFGFRAFMEWKYEKNSKTYILSILNGSRFLVLIILINMFLRSK</sequence>
<evidence type="ECO:0008006" key="4">
    <source>
        <dbReference type="Google" id="ProtNLM"/>
    </source>
</evidence>
<reference evidence="2 3" key="1">
    <citation type="submission" date="2016-10" db="EMBL/GenBank/DDBJ databases">
        <authorList>
            <person name="de Groot N.N."/>
        </authorList>
    </citation>
    <scope>NUCLEOTIDE SEQUENCE [LARGE SCALE GENOMIC DNA]</scope>
    <source>
        <strain evidence="2 3">DSM 18978</strain>
    </source>
</reference>
<dbReference type="InterPro" id="IPR025441">
    <property type="entry name" value="DUF4181"/>
</dbReference>
<dbReference type="Pfam" id="PF13789">
    <property type="entry name" value="DUF4181"/>
    <property type="match status" value="1"/>
</dbReference>
<evidence type="ECO:0000256" key="1">
    <source>
        <dbReference type="SAM" id="Phobius"/>
    </source>
</evidence>
<protein>
    <recommendedName>
        <fullName evidence="4">DUF4181 domain-containing protein</fullName>
    </recommendedName>
</protein>
<evidence type="ECO:0000313" key="3">
    <source>
        <dbReference type="Proteomes" id="UP000198636"/>
    </source>
</evidence>
<name>A0A1G5GWR4_9FIRM</name>
<accession>A0A1G5GWR4</accession>
<feature type="transmembrane region" description="Helical" evidence="1">
    <location>
        <begin position="39"/>
        <end position="57"/>
    </location>
</feature>
<dbReference type="EMBL" id="FMUS01000010">
    <property type="protein sequence ID" value="SCY55600.1"/>
    <property type="molecule type" value="Genomic_DNA"/>
</dbReference>
<evidence type="ECO:0000313" key="2">
    <source>
        <dbReference type="EMBL" id="SCY55600.1"/>
    </source>
</evidence>
<keyword evidence="3" id="KW-1185">Reference proteome</keyword>
<keyword evidence="1" id="KW-0812">Transmembrane</keyword>
<proteinExistence type="predicted"/>